<evidence type="ECO:0000313" key="4">
    <source>
        <dbReference type="EMBL" id="OLF98047.1"/>
    </source>
</evidence>
<evidence type="ECO:0000313" key="5">
    <source>
        <dbReference type="Proteomes" id="UP000185604"/>
    </source>
</evidence>
<dbReference type="InterPro" id="IPR001034">
    <property type="entry name" value="DeoR_HTH"/>
</dbReference>
<sequence>MPKTERLIELMMTVHTKRKFTAGELAAEFGVSYRTILRDLDELSALGVPIYSETGANGGYYLLNEPVLPPLFFTQSEAAAMFFAYQSLQFFGSLPFDAETRMVLKKFYRHLPVETQERIDAMKDRIVFWNPHRPKAAEHLETLLDAAINQSVLTSFMTEQTIARRDPSSPSACSAGTASGTVRPIALKGRRSDCSAPTASFGRKKRPARWPASFPIHRFSAGSNIRRASALNRCGCKRN</sequence>
<dbReference type="Gene3D" id="1.10.10.10">
    <property type="entry name" value="Winged helix-like DNA-binding domain superfamily/Winged helix DNA-binding domain"/>
    <property type="match status" value="1"/>
</dbReference>
<dbReference type="AlphaFoldDB" id="A0A7Z0X0Y0"/>
<dbReference type="PROSITE" id="PS51000">
    <property type="entry name" value="HTH_DEOR_2"/>
    <property type="match status" value="1"/>
</dbReference>
<dbReference type="EMBL" id="LKPO01000003">
    <property type="protein sequence ID" value="OLF98047.1"/>
    <property type="molecule type" value="Genomic_DNA"/>
</dbReference>
<dbReference type="InterPro" id="IPR051534">
    <property type="entry name" value="CBASS_pafABC_assoc_protein"/>
</dbReference>
<organism evidence="4 5">
    <name type="scientific">Bacillus paralicheniformis</name>
    <dbReference type="NCBI Taxonomy" id="1648923"/>
    <lineage>
        <taxon>Bacteria</taxon>
        <taxon>Bacillati</taxon>
        <taxon>Bacillota</taxon>
        <taxon>Bacilli</taxon>
        <taxon>Bacillales</taxon>
        <taxon>Bacillaceae</taxon>
        <taxon>Bacillus</taxon>
    </lineage>
</organism>
<dbReference type="PANTHER" id="PTHR34580:SF9">
    <property type="entry name" value="SLL5097 PROTEIN"/>
    <property type="match status" value="1"/>
</dbReference>
<evidence type="ECO:0000259" key="3">
    <source>
        <dbReference type="PROSITE" id="PS51000"/>
    </source>
</evidence>
<dbReference type="InterPro" id="IPR036390">
    <property type="entry name" value="WH_DNA-bd_sf"/>
</dbReference>
<accession>A0A7Z0X0Y0</accession>
<dbReference type="PANTHER" id="PTHR34580">
    <property type="match status" value="1"/>
</dbReference>
<dbReference type="SUPFAM" id="SSF46785">
    <property type="entry name" value="Winged helix' DNA-binding domain"/>
    <property type="match status" value="1"/>
</dbReference>
<evidence type="ECO:0000256" key="1">
    <source>
        <dbReference type="ARBA" id="ARBA00023015"/>
    </source>
</evidence>
<dbReference type="Pfam" id="PF08279">
    <property type="entry name" value="HTH_11"/>
    <property type="match status" value="1"/>
</dbReference>
<proteinExistence type="predicted"/>
<protein>
    <recommendedName>
        <fullName evidence="3">HTH deoR-type domain-containing protein</fullName>
    </recommendedName>
</protein>
<dbReference type="Proteomes" id="UP000185604">
    <property type="component" value="Unassembled WGS sequence"/>
</dbReference>
<keyword evidence="1" id="KW-0805">Transcription regulation</keyword>
<dbReference type="InterPro" id="IPR013196">
    <property type="entry name" value="HTH_11"/>
</dbReference>
<evidence type="ECO:0000256" key="2">
    <source>
        <dbReference type="ARBA" id="ARBA00023163"/>
    </source>
</evidence>
<keyword evidence="2" id="KW-0804">Transcription</keyword>
<reference evidence="4 5" key="1">
    <citation type="journal article" date="2016" name="Front. Microbiol.">
        <title>High-Level Heat Resistance of Spores of Bacillus amyloliquefaciens and Bacillus licheniformis Results from the Presence of a spoVA Operon in a Tn1546 Transposon.</title>
        <authorList>
            <person name="Berendsen E.M."/>
            <person name="Koning R.A."/>
            <person name="Boekhorst J."/>
            <person name="de Jong A."/>
            <person name="Kuipers O.P."/>
            <person name="Wells-Bennik M.H."/>
        </authorList>
    </citation>
    <scope>NUCLEOTIDE SEQUENCE [LARGE SCALE GENOMIC DNA]</scope>
    <source>
        <strain evidence="4 5">B4121</strain>
    </source>
</reference>
<name>A0A7Z0X0Y0_9BACI</name>
<dbReference type="GO" id="GO:0003700">
    <property type="term" value="F:DNA-binding transcription factor activity"/>
    <property type="evidence" value="ECO:0007669"/>
    <property type="project" value="InterPro"/>
</dbReference>
<gene>
    <name evidence="4" type="ORF">B4121_0674</name>
</gene>
<dbReference type="InterPro" id="IPR036388">
    <property type="entry name" value="WH-like_DNA-bd_sf"/>
</dbReference>
<comment type="caution">
    <text evidence="4">The sequence shown here is derived from an EMBL/GenBank/DDBJ whole genome shotgun (WGS) entry which is preliminary data.</text>
</comment>
<feature type="domain" description="HTH deoR-type" evidence="3">
    <location>
        <begin position="3"/>
        <end position="58"/>
    </location>
</feature>